<sequence length="63" mass="6943">MIHNANQIATYFAAYPHDEAVAGVADHLKHFWEPRMLAQIKAHVAAGGEGLHDLVRPAVERLS</sequence>
<evidence type="ECO:0000313" key="1">
    <source>
        <dbReference type="EMBL" id="GGF31268.1"/>
    </source>
</evidence>
<evidence type="ECO:0000313" key="2">
    <source>
        <dbReference type="Proteomes" id="UP000646365"/>
    </source>
</evidence>
<dbReference type="AlphaFoldDB" id="A0A8J2YXZ2"/>
<name>A0A8J2YXZ2_9PROT</name>
<accession>A0A8J2YXZ2</accession>
<gene>
    <name evidence="1" type="ORF">GCM10011611_41760</name>
</gene>
<evidence type="ECO:0008006" key="3">
    <source>
        <dbReference type="Google" id="ProtNLM"/>
    </source>
</evidence>
<dbReference type="Proteomes" id="UP000646365">
    <property type="component" value="Unassembled WGS sequence"/>
</dbReference>
<protein>
    <recommendedName>
        <fullName evidence="3">Formate dehydrogenase</fullName>
    </recommendedName>
</protein>
<dbReference type="EMBL" id="BMJQ01000011">
    <property type="protein sequence ID" value="GGF31268.1"/>
    <property type="molecule type" value="Genomic_DNA"/>
</dbReference>
<proteinExistence type="predicted"/>
<organism evidence="1 2">
    <name type="scientific">Aliidongia dinghuensis</name>
    <dbReference type="NCBI Taxonomy" id="1867774"/>
    <lineage>
        <taxon>Bacteria</taxon>
        <taxon>Pseudomonadati</taxon>
        <taxon>Pseudomonadota</taxon>
        <taxon>Alphaproteobacteria</taxon>
        <taxon>Rhodospirillales</taxon>
        <taxon>Dongiaceae</taxon>
        <taxon>Aliidongia</taxon>
    </lineage>
</organism>
<dbReference type="InterPro" id="IPR021074">
    <property type="entry name" value="Formate_DH_dsu"/>
</dbReference>
<dbReference type="Pfam" id="PF11390">
    <property type="entry name" value="FdsD"/>
    <property type="match status" value="1"/>
</dbReference>
<reference evidence="1" key="2">
    <citation type="submission" date="2020-09" db="EMBL/GenBank/DDBJ databases">
        <authorList>
            <person name="Sun Q."/>
            <person name="Zhou Y."/>
        </authorList>
    </citation>
    <scope>NUCLEOTIDE SEQUENCE</scope>
    <source>
        <strain evidence="1">CGMCC 1.15725</strain>
    </source>
</reference>
<keyword evidence="2" id="KW-1185">Reference proteome</keyword>
<comment type="caution">
    <text evidence="1">The sequence shown here is derived from an EMBL/GenBank/DDBJ whole genome shotgun (WGS) entry which is preliminary data.</text>
</comment>
<reference evidence="1" key="1">
    <citation type="journal article" date="2014" name="Int. J. Syst. Evol. Microbiol.">
        <title>Complete genome sequence of Corynebacterium casei LMG S-19264T (=DSM 44701T), isolated from a smear-ripened cheese.</title>
        <authorList>
            <consortium name="US DOE Joint Genome Institute (JGI-PGF)"/>
            <person name="Walter F."/>
            <person name="Albersmeier A."/>
            <person name="Kalinowski J."/>
            <person name="Ruckert C."/>
        </authorList>
    </citation>
    <scope>NUCLEOTIDE SEQUENCE</scope>
    <source>
        <strain evidence="1">CGMCC 1.15725</strain>
    </source>
</reference>